<dbReference type="AlphaFoldDB" id="A0A246JHI2"/>
<reference evidence="2 3" key="1">
    <citation type="journal article" date="2008" name="Int. J. Syst. Evol. Microbiol.">
        <title>Description of Roseateles aquatilis sp. nov. and Roseateles terrae sp. nov., in the class Betaproteobacteria, and emended description of the genus Roseateles.</title>
        <authorList>
            <person name="Gomila M."/>
            <person name="Bowien B."/>
            <person name="Falsen E."/>
            <person name="Moore E.R."/>
            <person name="Lalucat J."/>
        </authorList>
    </citation>
    <scope>NUCLEOTIDE SEQUENCE [LARGE SCALE GENOMIC DNA]</scope>
    <source>
        <strain evidence="2 3">CCUG 48205</strain>
    </source>
</reference>
<dbReference type="EMBL" id="NIOF01000002">
    <property type="protein sequence ID" value="OWQ92025.1"/>
    <property type="molecule type" value="Genomic_DNA"/>
</dbReference>
<dbReference type="Proteomes" id="UP000197468">
    <property type="component" value="Unassembled WGS sequence"/>
</dbReference>
<protein>
    <recommendedName>
        <fullName evidence="1">Bbp19-like phage domain-containing protein</fullName>
    </recommendedName>
</protein>
<dbReference type="RefSeq" id="WP_088383860.1">
    <property type="nucleotide sequence ID" value="NZ_NIOF01000002.1"/>
</dbReference>
<organism evidence="2 3">
    <name type="scientific">Roseateles aquatilis</name>
    <dbReference type="NCBI Taxonomy" id="431061"/>
    <lineage>
        <taxon>Bacteria</taxon>
        <taxon>Pseudomonadati</taxon>
        <taxon>Pseudomonadota</taxon>
        <taxon>Betaproteobacteria</taxon>
        <taxon>Burkholderiales</taxon>
        <taxon>Sphaerotilaceae</taxon>
        <taxon>Roseateles</taxon>
    </lineage>
</organism>
<comment type="caution">
    <text evidence="2">The sequence shown here is derived from an EMBL/GenBank/DDBJ whole genome shotgun (WGS) entry which is preliminary data.</text>
</comment>
<accession>A0A246JHI2</accession>
<evidence type="ECO:0000313" key="2">
    <source>
        <dbReference type="EMBL" id="OWQ92025.1"/>
    </source>
</evidence>
<sequence>MSATPTDYESIFMFPEGQRVLEDLMERFAKAPFVAGQPDQTAFNCGTKAVIEHIWAQIAAAKGA</sequence>
<dbReference type="InterPro" id="IPR057447">
    <property type="entry name" value="Bbp19-like_phage"/>
</dbReference>
<keyword evidence="3" id="KW-1185">Reference proteome</keyword>
<gene>
    <name evidence="2" type="ORF">CDN99_06615</name>
</gene>
<evidence type="ECO:0000259" key="1">
    <source>
        <dbReference type="Pfam" id="PF25181"/>
    </source>
</evidence>
<dbReference type="Pfam" id="PF25181">
    <property type="entry name" value="Phage_Bbp19"/>
    <property type="match status" value="1"/>
</dbReference>
<evidence type="ECO:0000313" key="3">
    <source>
        <dbReference type="Proteomes" id="UP000197468"/>
    </source>
</evidence>
<proteinExistence type="predicted"/>
<feature type="domain" description="Bbp19-like phage" evidence="1">
    <location>
        <begin position="8"/>
        <end position="58"/>
    </location>
</feature>
<name>A0A246JHI2_9BURK</name>